<proteinExistence type="predicted"/>
<dbReference type="InterPro" id="IPR042536">
    <property type="entry name" value="TFIIIC_tauA_Sfc1"/>
</dbReference>
<dbReference type="Pfam" id="PF09734">
    <property type="entry name" value="Tau95"/>
    <property type="match status" value="1"/>
</dbReference>
<organism evidence="8 9">
    <name type="scientific">Trichoplusia ni</name>
    <name type="common">Cabbage looper</name>
    <dbReference type="NCBI Taxonomy" id="7111"/>
    <lineage>
        <taxon>Eukaryota</taxon>
        <taxon>Metazoa</taxon>
        <taxon>Ecdysozoa</taxon>
        <taxon>Arthropoda</taxon>
        <taxon>Hexapoda</taxon>
        <taxon>Insecta</taxon>
        <taxon>Pterygota</taxon>
        <taxon>Neoptera</taxon>
        <taxon>Endopterygota</taxon>
        <taxon>Lepidoptera</taxon>
        <taxon>Glossata</taxon>
        <taxon>Ditrysia</taxon>
        <taxon>Noctuoidea</taxon>
        <taxon>Noctuidae</taxon>
        <taxon>Plusiinae</taxon>
        <taxon>Trichoplusia</taxon>
    </lineage>
</organism>
<dbReference type="RefSeq" id="XP_026726883.1">
    <property type="nucleotide sequence ID" value="XM_026871082.1"/>
</dbReference>
<dbReference type="OrthoDB" id="5598268at2759"/>
<evidence type="ECO:0000313" key="8">
    <source>
        <dbReference type="Proteomes" id="UP000322000"/>
    </source>
</evidence>
<keyword evidence="4" id="KW-0539">Nucleus</keyword>
<evidence type="ECO:0000256" key="5">
    <source>
        <dbReference type="SAM" id="MobiDB-lite"/>
    </source>
</evidence>
<name>A0A7E5VF18_TRINI</name>
<dbReference type="GO" id="GO:0001003">
    <property type="term" value="F:RNA polymerase III type 2 promoter sequence-specific DNA binding"/>
    <property type="evidence" value="ECO:0007669"/>
    <property type="project" value="TreeGrafter"/>
</dbReference>
<keyword evidence="2" id="KW-0238">DNA-binding</keyword>
<dbReference type="GO" id="GO:0005634">
    <property type="term" value="C:nucleus"/>
    <property type="evidence" value="ECO:0007669"/>
    <property type="project" value="UniProtKB-SubCell"/>
</dbReference>
<dbReference type="GO" id="GO:0006384">
    <property type="term" value="P:transcription initiation at RNA polymerase III promoter"/>
    <property type="evidence" value="ECO:0007669"/>
    <property type="project" value="InterPro"/>
</dbReference>
<feature type="compositionally biased region" description="Acidic residues" evidence="5">
    <location>
        <begin position="439"/>
        <end position="453"/>
    </location>
</feature>
<evidence type="ECO:0000256" key="2">
    <source>
        <dbReference type="ARBA" id="ARBA00023125"/>
    </source>
</evidence>
<dbReference type="PANTHER" id="PTHR13230:SF5">
    <property type="entry name" value="GENERAL TRANSCRIPTION FACTOR 3C POLYPEPTIDE 5"/>
    <property type="match status" value="1"/>
</dbReference>
<dbReference type="Proteomes" id="UP000322000">
    <property type="component" value="Chromosome 4"/>
</dbReference>
<dbReference type="InterPro" id="IPR040454">
    <property type="entry name" value="TF_IIIC_Tfc1/Sfc1"/>
</dbReference>
<feature type="region of interest" description="Disordered" evidence="5">
    <location>
        <begin position="428"/>
        <end position="453"/>
    </location>
</feature>
<evidence type="ECO:0000256" key="1">
    <source>
        <dbReference type="ARBA" id="ARBA00004123"/>
    </source>
</evidence>
<evidence type="ECO:0000259" key="7">
    <source>
        <dbReference type="Pfam" id="PF17682"/>
    </source>
</evidence>
<dbReference type="PANTHER" id="PTHR13230">
    <property type="entry name" value="GENERAL TRANSCRIPTION FACTOR IIIC, POLYPEPTIDE 5"/>
    <property type="match status" value="1"/>
</dbReference>
<dbReference type="Pfam" id="PF17682">
    <property type="entry name" value="Tau95_N"/>
    <property type="match status" value="1"/>
</dbReference>
<dbReference type="GO" id="GO:0000127">
    <property type="term" value="C:transcription factor TFIIIC complex"/>
    <property type="evidence" value="ECO:0007669"/>
    <property type="project" value="InterPro"/>
</dbReference>
<sequence length="453" mass="52112">MTMDSSNLNRELTGVLFPGIVKNDEKAIACLGGIRNISQVYSNAAKKRLGLSYQPHNPFIKKIFSNAKRTAGVLLKVKVKKIKDGNEIRRELISTVVVGSVKTMFRFESMCDFQYMPVHTEGPSTAKPKCILENVLPSGVDTFDFMLEPAPLMLIPASFTRFEKPICYAYTDKRYPDRASPERGESVHSKTRMLRGTQVSPYVFNLTDDLPTEPHETYLRQKDFKLETNPRLLEEIEIIKKLFEERPIWSLNLIRYQTKIRIISLKVIMPCLALYMKTGPWRSMWVKFGYDPRKDPQARIYQTLDFRLRHAAGVRSMIMSRDETSTDRERNLKRKLTEVAASASEEVAEGTVYFRPGMTPTQRHIFYQYCDIQLPEVEEILAVEPPPGYLCHIKRGWLPPNTDEICRDHMFRYVKDTLFNSSATDLKFEEHGSGSDSDSNSDDDTTVNEMDET</sequence>
<evidence type="ECO:0000313" key="9">
    <source>
        <dbReference type="RefSeq" id="XP_026726883.1"/>
    </source>
</evidence>
<feature type="domain" description="Transcription factor IIIC subunit Tfc1/Sfc1 triple barrel" evidence="7">
    <location>
        <begin position="15"/>
        <end position="115"/>
    </location>
</feature>
<dbReference type="FunCoup" id="A0A7E5VF18">
    <property type="interactions" value="604"/>
</dbReference>
<dbReference type="GeneID" id="113493215"/>
<protein>
    <submittedName>
        <fullName evidence="9">General transcription factor 3C polypeptide 5</fullName>
    </submittedName>
</protein>
<dbReference type="InParanoid" id="A0A7E5VF18"/>
<reference evidence="9" key="1">
    <citation type="submission" date="2025-08" db="UniProtKB">
        <authorList>
            <consortium name="RefSeq"/>
        </authorList>
    </citation>
    <scope>IDENTIFICATION</scope>
</reference>
<dbReference type="GO" id="GO:0001002">
    <property type="term" value="F:RNA polymerase III type 1 promoter sequence-specific DNA binding"/>
    <property type="evidence" value="ECO:0007669"/>
    <property type="project" value="TreeGrafter"/>
</dbReference>
<comment type="subcellular location">
    <subcellularLocation>
        <location evidence="1">Nucleus</location>
    </subcellularLocation>
</comment>
<dbReference type="KEGG" id="tnl:113493215"/>
<evidence type="ECO:0000256" key="3">
    <source>
        <dbReference type="ARBA" id="ARBA00023163"/>
    </source>
</evidence>
<accession>A0A7E5VF18</accession>
<dbReference type="InterPro" id="IPR041499">
    <property type="entry name" value="Tfc1/Sfc1_N"/>
</dbReference>
<dbReference type="InterPro" id="IPR019136">
    <property type="entry name" value="TF_IIIC_su-5_HTH"/>
</dbReference>
<dbReference type="AlphaFoldDB" id="A0A7E5VF18"/>
<feature type="domain" description="Transcription factor IIIC subunit 5 HTH" evidence="6">
    <location>
        <begin position="153"/>
        <end position="307"/>
    </location>
</feature>
<gene>
    <name evidence="9" type="primary">LOC113493215</name>
</gene>
<evidence type="ECO:0000259" key="6">
    <source>
        <dbReference type="Pfam" id="PF09734"/>
    </source>
</evidence>
<evidence type="ECO:0000256" key="4">
    <source>
        <dbReference type="ARBA" id="ARBA00023242"/>
    </source>
</evidence>
<dbReference type="Gene3D" id="3.30.200.160">
    <property type="entry name" value="TFIIIC, subcomplex tauA, subunit Sfc1, barrel domain"/>
    <property type="match status" value="1"/>
</dbReference>
<keyword evidence="3" id="KW-0804">Transcription</keyword>
<keyword evidence="8" id="KW-1185">Reference proteome</keyword>